<feature type="transmembrane region" description="Helical" evidence="1">
    <location>
        <begin position="16"/>
        <end position="40"/>
    </location>
</feature>
<dbReference type="Pfam" id="PF14341">
    <property type="entry name" value="PilX_N"/>
    <property type="match status" value="1"/>
</dbReference>
<feature type="domain" description="Type 4 fimbrial biogenesis protein PilX N-terminal" evidence="3">
    <location>
        <begin position="14"/>
        <end position="64"/>
    </location>
</feature>
<dbReference type="Proteomes" id="UP000634011">
    <property type="component" value="Unassembled WGS sequence"/>
</dbReference>
<gene>
    <name evidence="4" type="ORF">H8K32_18855</name>
</gene>
<dbReference type="AlphaFoldDB" id="A0A923HLZ2"/>
<evidence type="ECO:0000313" key="5">
    <source>
        <dbReference type="Proteomes" id="UP000634011"/>
    </source>
</evidence>
<evidence type="ECO:0000259" key="3">
    <source>
        <dbReference type="Pfam" id="PF14341"/>
    </source>
</evidence>
<name>A0A923HLZ2_9BURK</name>
<proteinExistence type="predicted"/>
<keyword evidence="1" id="KW-0472">Membrane</keyword>
<dbReference type="InterPro" id="IPR025746">
    <property type="entry name" value="PilX_N_dom"/>
</dbReference>
<comment type="caution">
    <text evidence="4">The sequence shown here is derived from an EMBL/GenBank/DDBJ whole genome shotgun (WGS) entry which is preliminary data.</text>
</comment>
<dbReference type="RefSeq" id="WP_186914111.1">
    <property type="nucleotide sequence ID" value="NZ_JACOFV010000024.1"/>
</dbReference>
<protein>
    <submittedName>
        <fullName evidence="4">Pilus assembly protein</fullName>
    </submittedName>
</protein>
<dbReference type="EMBL" id="JACOFV010000024">
    <property type="protein sequence ID" value="MBC3864167.1"/>
    <property type="molecule type" value="Genomic_DNA"/>
</dbReference>
<keyword evidence="1" id="KW-1133">Transmembrane helix</keyword>
<accession>A0A923HLZ2</accession>
<sequence length="208" mass="22656">MKVLIQENLISRPRGISLVVALLMTLVILILSMSLANLALQNEKASRTDRDRQVAFMAAEAALKDAEMDIDSQAVLPGSRSYLFDSASQLYFETGCAKGNGNIYQGMCLPSPPGQIPVWLSIDLADDSDDASLVKLGRFTGQTMAIGKGIFPAKLPKYLIEVVQDVEAGQSADERTKYIFRITAIGFGSDSKTQVVLQTYYRKAPKSA</sequence>
<reference evidence="4" key="1">
    <citation type="submission" date="2020-08" db="EMBL/GenBank/DDBJ databases">
        <title>Novel species isolated from subtropical streams in China.</title>
        <authorList>
            <person name="Lu H."/>
        </authorList>
    </citation>
    <scope>NUCLEOTIDE SEQUENCE</scope>
    <source>
        <strain evidence="4">KACC 12607</strain>
    </source>
</reference>
<dbReference type="InterPro" id="IPR025205">
    <property type="entry name" value="PilX/PilW_C"/>
</dbReference>
<dbReference type="Pfam" id="PF13681">
    <property type="entry name" value="PilX"/>
    <property type="match status" value="1"/>
</dbReference>
<evidence type="ECO:0000259" key="2">
    <source>
        <dbReference type="Pfam" id="PF13681"/>
    </source>
</evidence>
<evidence type="ECO:0000313" key="4">
    <source>
        <dbReference type="EMBL" id="MBC3864167.1"/>
    </source>
</evidence>
<keyword evidence="1" id="KW-0812">Transmembrane</keyword>
<feature type="domain" description="PilX/PilW C-terminal" evidence="2">
    <location>
        <begin position="105"/>
        <end position="203"/>
    </location>
</feature>
<keyword evidence="5" id="KW-1185">Reference proteome</keyword>
<organism evidence="4 5">
    <name type="scientific">Undibacterium jejuense</name>
    <dbReference type="NCBI Taxonomy" id="1344949"/>
    <lineage>
        <taxon>Bacteria</taxon>
        <taxon>Pseudomonadati</taxon>
        <taxon>Pseudomonadota</taxon>
        <taxon>Betaproteobacteria</taxon>
        <taxon>Burkholderiales</taxon>
        <taxon>Oxalobacteraceae</taxon>
        <taxon>Undibacterium</taxon>
    </lineage>
</organism>
<evidence type="ECO:0000256" key="1">
    <source>
        <dbReference type="SAM" id="Phobius"/>
    </source>
</evidence>